<evidence type="ECO:0000256" key="3">
    <source>
        <dbReference type="ARBA" id="ARBA00013194"/>
    </source>
</evidence>
<keyword evidence="6 10" id="KW-0697">Rotamase</keyword>
<organism evidence="12 13">
    <name type="scientific">Rhizobium indicum</name>
    <dbReference type="NCBI Taxonomy" id="2583231"/>
    <lineage>
        <taxon>Bacteria</taxon>
        <taxon>Pseudomonadati</taxon>
        <taxon>Pseudomonadota</taxon>
        <taxon>Alphaproteobacteria</taxon>
        <taxon>Hyphomicrobiales</taxon>
        <taxon>Rhizobiaceae</taxon>
        <taxon>Rhizobium/Agrobacterium group</taxon>
        <taxon>Rhizobium</taxon>
    </lineage>
</organism>
<evidence type="ECO:0000256" key="1">
    <source>
        <dbReference type="ARBA" id="ARBA00000971"/>
    </source>
</evidence>
<evidence type="ECO:0000256" key="5">
    <source>
        <dbReference type="ARBA" id="ARBA00022729"/>
    </source>
</evidence>
<dbReference type="InterPro" id="IPR000297">
    <property type="entry name" value="PPIase_PpiC"/>
</dbReference>
<keyword evidence="12" id="KW-0614">Plasmid</keyword>
<accession>A0ABX6PS84</accession>
<keyword evidence="7 10" id="KW-0413">Isomerase</keyword>
<dbReference type="InterPro" id="IPR046357">
    <property type="entry name" value="PPIase_dom_sf"/>
</dbReference>
<evidence type="ECO:0000256" key="7">
    <source>
        <dbReference type="ARBA" id="ARBA00023235"/>
    </source>
</evidence>
<evidence type="ECO:0000259" key="11">
    <source>
        <dbReference type="PROSITE" id="PS50198"/>
    </source>
</evidence>
<dbReference type="EC" id="5.2.1.8" evidence="3"/>
<comment type="catalytic activity">
    <reaction evidence="1">
        <text>[protein]-peptidylproline (omega=180) = [protein]-peptidylproline (omega=0)</text>
        <dbReference type="Rhea" id="RHEA:16237"/>
        <dbReference type="Rhea" id="RHEA-COMP:10747"/>
        <dbReference type="Rhea" id="RHEA-COMP:10748"/>
        <dbReference type="ChEBI" id="CHEBI:83833"/>
        <dbReference type="ChEBI" id="CHEBI:83834"/>
        <dbReference type="EC" id="5.2.1.8"/>
    </reaction>
</comment>
<name>A0ABX6PS84_9HYPH</name>
<evidence type="ECO:0000256" key="9">
    <source>
        <dbReference type="ARBA" id="ARBA00031484"/>
    </source>
</evidence>
<keyword evidence="5" id="KW-0732">Signal</keyword>
<proteinExistence type="inferred from homology"/>
<dbReference type="RefSeq" id="WP_138390018.1">
    <property type="nucleotide sequence ID" value="NZ_CP054025.1"/>
</dbReference>
<dbReference type="InterPro" id="IPR050245">
    <property type="entry name" value="PrsA_foldase"/>
</dbReference>
<protein>
    <recommendedName>
        <fullName evidence="4">Parvulin-like PPIase</fullName>
        <ecNumber evidence="3">5.2.1.8</ecNumber>
    </recommendedName>
    <alternativeName>
        <fullName evidence="8">Peptidyl-prolyl cis-trans isomerase plp</fullName>
    </alternativeName>
    <alternativeName>
        <fullName evidence="9">Rotamase plp</fullName>
    </alternativeName>
</protein>
<evidence type="ECO:0000256" key="8">
    <source>
        <dbReference type="ARBA" id="ARBA00030642"/>
    </source>
</evidence>
<gene>
    <name evidence="12" type="ORF">FFM53_034745</name>
</gene>
<sequence length="300" mass="33578">MAQIGPHNRRTLWREPLLHFTLVGAALFGGYHWLDPGLPKSDRAVPINIGEGDVRWLKQTWSSQWLRDPTIEELSGLVNDLVGEQLLAREAEAMGLGENDTIIRRRLAQKLKFLIDDTAQLTEPTDEELLQFYASHAESFARPGTVSFKQIYFNPEQHKDPAADAAALIVEIQSKENGGSVAGDRLLLGDDFQRLENSAVSRMFGDDFADAVFALEPGEWKGPIKSGYGLHIVMVTDRTPTEPRPFDTVRDAVMAQWRNSKQEDISRAYLADLRNKYGVQYDESTKELLTPQSAPSVAAK</sequence>
<dbReference type="PANTHER" id="PTHR47245">
    <property type="entry name" value="PEPTIDYLPROLYL ISOMERASE"/>
    <property type="match status" value="1"/>
</dbReference>
<keyword evidence="13" id="KW-1185">Reference proteome</keyword>
<comment type="similarity">
    <text evidence="2">Belongs to the PpiC/parvulin rotamase family.</text>
</comment>
<reference evidence="12 13" key="1">
    <citation type="submission" date="2020-05" db="EMBL/GenBank/DDBJ databases">
        <title>Genome sequences of pea root nodulating Rhizobium spp.</title>
        <authorList>
            <person name="Rahi P."/>
        </authorList>
    </citation>
    <scope>NUCLEOTIDE SEQUENCE [LARGE SCALE GENOMIC DNA]</scope>
    <source>
        <strain evidence="13">JKLM 12A2</strain>
        <plasmid evidence="12 13">pPR12A204</plasmid>
    </source>
</reference>
<geneLocation type="plasmid" evidence="12 13">
    <name>pPR12A204</name>
</geneLocation>
<dbReference type="Gene3D" id="3.10.50.40">
    <property type="match status" value="1"/>
</dbReference>
<evidence type="ECO:0000313" key="13">
    <source>
        <dbReference type="Proteomes" id="UP000305673"/>
    </source>
</evidence>
<evidence type="ECO:0000256" key="6">
    <source>
        <dbReference type="ARBA" id="ARBA00023110"/>
    </source>
</evidence>
<dbReference type="SUPFAM" id="SSF54534">
    <property type="entry name" value="FKBP-like"/>
    <property type="match status" value="1"/>
</dbReference>
<dbReference type="Pfam" id="PF13145">
    <property type="entry name" value="Rotamase_2"/>
    <property type="match status" value="1"/>
</dbReference>
<evidence type="ECO:0000256" key="10">
    <source>
        <dbReference type="PROSITE-ProRule" id="PRU00278"/>
    </source>
</evidence>
<dbReference type="EMBL" id="CP054025">
    <property type="protein sequence ID" value="QKK21542.1"/>
    <property type="molecule type" value="Genomic_DNA"/>
</dbReference>
<dbReference type="PANTHER" id="PTHR47245:SF1">
    <property type="entry name" value="FOLDASE PROTEIN PRSA"/>
    <property type="match status" value="1"/>
</dbReference>
<dbReference type="GO" id="GO:0016853">
    <property type="term" value="F:isomerase activity"/>
    <property type="evidence" value="ECO:0007669"/>
    <property type="project" value="UniProtKB-KW"/>
</dbReference>
<dbReference type="Proteomes" id="UP000305673">
    <property type="component" value="Plasmid pPR12A204"/>
</dbReference>
<dbReference type="PROSITE" id="PS50198">
    <property type="entry name" value="PPIC_PPIASE_2"/>
    <property type="match status" value="1"/>
</dbReference>
<evidence type="ECO:0000256" key="4">
    <source>
        <dbReference type="ARBA" id="ARBA00018370"/>
    </source>
</evidence>
<evidence type="ECO:0000313" key="12">
    <source>
        <dbReference type="EMBL" id="QKK21542.1"/>
    </source>
</evidence>
<evidence type="ECO:0000256" key="2">
    <source>
        <dbReference type="ARBA" id="ARBA00007656"/>
    </source>
</evidence>
<feature type="domain" description="PpiC" evidence="11">
    <location>
        <begin position="124"/>
        <end position="237"/>
    </location>
</feature>